<dbReference type="Proteomes" id="UP001187192">
    <property type="component" value="Unassembled WGS sequence"/>
</dbReference>
<reference evidence="2" key="1">
    <citation type="submission" date="2023-07" db="EMBL/GenBank/DDBJ databases">
        <title>draft genome sequence of fig (Ficus carica).</title>
        <authorList>
            <person name="Takahashi T."/>
            <person name="Nishimura K."/>
        </authorList>
    </citation>
    <scope>NUCLEOTIDE SEQUENCE</scope>
</reference>
<gene>
    <name evidence="2" type="ORF">TIFTF001_021124</name>
</gene>
<dbReference type="AlphaFoldDB" id="A0AA88AUN7"/>
<dbReference type="EMBL" id="BTGU01000039">
    <property type="protein sequence ID" value="GMN51961.1"/>
    <property type="molecule type" value="Genomic_DNA"/>
</dbReference>
<sequence length="93" mass="10071">MDLPCCSARTRSVDHGSLLASFLVRIWLSWLWVSSEAVRGSVRQIRNEHPPDFFSDDAEIFLAISVIVGGSGSSSRAEEFPSGASSNPSTIES</sequence>
<proteinExistence type="predicted"/>
<feature type="compositionally biased region" description="Polar residues" evidence="1">
    <location>
        <begin position="83"/>
        <end position="93"/>
    </location>
</feature>
<protein>
    <submittedName>
        <fullName evidence="2">Uncharacterized protein</fullName>
    </submittedName>
</protein>
<comment type="caution">
    <text evidence="2">The sequence shown here is derived from an EMBL/GenBank/DDBJ whole genome shotgun (WGS) entry which is preliminary data.</text>
</comment>
<evidence type="ECO:0000313" key="3">
    <source>
        <dbReference type="Proteomes" id="UP001187192"/>
    </source>
</evidence>
<name>A0AA88AUN7_FICCA</name>
<keyword evidence="3" id="KW-1185">Reference proteome</keyword>
<evidence type="ECO:0000313" key="2">
    <source>
        <dbReference type="EMBL" id="GMN51961.1"/>
    </source>
</evidence>
<organism evidence="2 3">
    <name type="scientific">Ficus carica</name>
    <name type="common">Common fig</name>
    <dbReference type="NCBI Taxonomy" id="3494"/>
    <lineage>
        <taxon>Eukaryota</taxon>
        <taxon>Viridiplantae</taxon>
        <taxon>Streptophyta</taxon>
        <taxon>Embryophyta</taxon>
        <taxon>Tracheophyta</taxon>
        <taxon>Spermatophyta</taxon>
        <taxon>Magnoliopsida</taxon>
        <taxon>eudicotyledons</taxon>
        <taxon>Gunneridae</taxon>
        <taxon>Pentapetalae</taxon>
        <taxon>rosids</taxon>
        <taxon>fabids</taxon>
        <taxon>Rosales</taxon>
        <taxon>Moraceae</taxon>
        <taxon>Ficeae</taxon>
        <taxon>Ficus</taxon>
    </lineage>
</organism>
<feature type="region of interest" description="Disordered" evidence="1">
    <location>
        <begin position="71"/>
        <end position="93"/>
    </location>
</feature>
<evidence type="ECO:0000256" key="1">
    <source>
        <dbReference type="SAM" id="MobiDB-lite"/>
    </source>
</evidence>
<accession>A0AA88AUN7</accession>